<keyword evidence="1" id="KW-0805">Transcription regulation</keyword>
<dbReference type="Pfam" id="PF01037">
    <property type="entry name" value="AsnC_trans_reg"/>
    <property type="match status" value="1"/>
</dbReference>
<dbReference type="SUPFAM" id="SSF46785">
    <property type="entry name" value="Winged helix' DNA-binding domain"/>
    <property type="match status" value="1"/>
</dbReference>
<dbReference type="SUPFAM" id="SSF54909">
    <property type="entry name" value="Dimeric alpha+beta barrel"/>
    <property type="match status" value="1"/>
</dbReference>
<dbReference type="SMART" id="SM00344">
    <property type="entry name" value="HTH_ASNC"/>
    <property type="match status" value="1"/>
</dbReference>
<dbReference type="InterPro" id="IPR019887">
    <property type="entry name" value="Tscrpt_reg_AsnC/Lrp_C"/>
</dbReference>
<dbReference type="Gene3D" id="3.30.70.920">
    <property type="match status" value="1"/>
</dbReference>
<evidence type="ECO:0000256" key="1">
    <source>
        <dbReference type="ARBA" id="ARBA00023015"/>
    </source>
</evidence>
<evidence type="ECO:0000256" key="2">
    <source>
        <dbReference type="ARBA" id="ARBA00023125"/>
    </source>
</evidence>
<dbReference type="InterPro" id="IPR019888">
    <property type="entry name" value="Tscrpt_reg_AsnC-like"/>
</dbReference>
<dbReference type="PROSITE" id="PS50956">
    <property type="entry name" value="HTH_ASNC_2"/>
    <property type="match status" value="1"/>
</dbReference>
<evidence type="ECO:0000313" key="6">
    <source>
        <dbReference type="Proteomes" id="UP001062901"/>
    </source>
</evidence>
<dbReference type="PRINTS" id="PR00033">
    <property type="entry name" value="HTHASNC"/>
</dbReference>
<comment type="caution">
    <text evidence="5">The sequence shown here is derived from an EMBL/GenBank/DDBJ whole genome shotgun (WGS) entry which is preliminary data.</text>
</comment>
<dbReference type="InterPro" id="IPR011008">
    <property type="entry name" value="Dimeric_a/b-barrel"/>
</dbReference>
<dbReference type="PANTHER" id="PTHR30154">
    <property type="entry name" value="LEUCINE-RESPONSIVE REGULATORY PROTEIN"/>
    <property type="match status" value="1"/>
</dbReference>
<evidence type="ECO:0000313" key="5">
    <source>
        <dbReference type="EMBL" id="GBQ06451.1"/>
    </source>
</evidence>
<keyword evidence="3" id="KW-0804">Transcription</keyword>
<dbReference type="InterPro" id="IPR036390">
    <property type="entry name" value="WH_DNA-bd_sf"/>
</dbReference>
<dbReference type="Pfam" id="PF13412">
    <property type="entry name" value="HTH_24"/>
    <property type="match status" value="1"/>
</dbReference>
<feature type="domain" description="HTH asnC-type" evidence="4">
    <location>
        <begin position="1"/>
        <end position="62"/>
    </location>
</feature>
<name>A0ABQ0NYI6_9PROT</name>
<dbReference type="InterPro" id="IPR000485">
    <property type="entry name" value="AsnC-type_HTH_dom"/>
</dbReference>
<organism evidence="5 6">
    <name type="scientific">Saccharibacter floricola DSM 15669</name>
    <dbReference type="NCBI Taxonomy" id="1123227"/>
    <lineage>
        <taxon>Bacteria</taxon>
        <taxon>Pseudomonadati</taxon>
        <taxon>Pseudomonadota</taxon>
        <taxon>Alphaproteobacteria</taxon>
        <taxon>Acetobacterales</taxon>
        <taxon>Acetobacteraceae</taxon>
        <taxon>Saccharibacter</taxon>
    </lineage>
</organism>
<dbReference type="Proteomes" id="UP001062901">
    <property type="component" value="Unassembled WGS sequence"/>
</dbReference>
<evidence type="ECO:0000259" key="4">
    <source>
        <dbReference type="PROSITE" id="PS50956"/>
    </source>
</evidence>
<evidence type="ECO:0000256" key="3">
    <source>
        <dbReference type="ARBA" id="ARBA00023163"/>
    </source>
</evidence>
<dbReference type="PANTHER" id="PTHR30154:SF46">
    <property type="entry name" value="TRANSCRIPTIONAL REGULATORY PROTEIN"/>
    <property type="match status" value="1"/>
</dbReference>
<proteinExistence type="predicted"/>
<dbReference type="Gene3D" id="1.10.10.10">
    <property type="entry name" value="Winged helix-like DNA-binding domain superfamily/Winged helix DNA-binding domain"/>
    <property type="match status" value="1"/>
</dbReference>
<keyword evidence="2" id="KW-0238">DNA-binding</keyword>
<gene>
    <name evidence="5" type="ORF">AA15669_0946</name>
</gene>
<protein>
    <submittedName>
        <fullName evidence="5">AsnC family transcriptional regulator</fullName>
    </submittedName>
</protein>
<dbReference type="EMBL" id="BAQD01000011">
    <property type="protein sequence ID" value="GBQ06451.1"/>
    <property type="molecule type" value="Genomic_DNA"/>
</dbReference>
<sequence>MDHFDWRILSALQQNGRLTNRELSELVNLSPSQCSRRRLLLEENKIIRGYAARIDAPSVGLPVLAFVQVSIKDHSTESFGAFRTLVSADPMIQEAYAVSGDADYMLKIVARTLETLSDFVTSKLLALQTVSHVKSYIGLKQVKENSALPLKFPRS</sequence>
<keyword evidence="6" id="KW-1185">Reference proteome</keyword>
<accession>A0ABQ0NYI6</accession>
<reference evidence="5" key="1">
    <citation type="submission" date="2013-04" db="EMBL/GenBank/DDBJ databases">
        <title>The genome sequencing project of 58 acetic acid bacteria.</title>
        <authorList>
            <person name="Okamoto-Kainuma A."/>
            <person name="Ishikawa M."/>
            <person name="Umino S."/>
            <person name="Koizumi Y."/>
            <person name="Shiwa Y."/>
            <person name="Yoshikawa H."/>
            <person name="Matsutani M."/>
            <person name="Matsushita K."/>
        </authorList>
    </citation>
    <scope>NUCLEOTIDE SEQUENCE</scope>
    <source>
        <strain evidence="5">DSM 15669</strain>
    </source>
</reference>
<dbReference type="InterPro" id="IPR036388">
    <property type="entry name" value="WH-like_DNA-bd_sf"/>
</dbReference>